<dbReference type="InterPro" id="IPR028364">
    <property type="entry name" value="Ribosomal_uL1/biogenesis"/>
</dbReference>
<dbReference type="EMBL" id="LCAB01000003">
    <property type="protein sequence ID" value="KKR83626.1"/>
    <property type="molecule type" value="Genomic_DNA"/>
</dbReference>
<dbReference type="GO" id="GO:0006417">
    <property type="term" value="P:regulation of translation"/>
    <property type="evidence" value="ECO:0007669"/>
    <property type="project" value="UniProtKB-KW"/>
</dbReference>
<evidence type="ECO:0000256" key="1">
    <source>
        <dbReference type="ARBA" id="ARBA00010531"/>
    </source>
</evidence>
<dbReference type="PROSITE" id="PS01199">
    <property type="entry name" value="RIBOSOMAL_L1"/>
    <property type="match status" value="1"/>
</dbReference>
<gene>
    <name evidence="8" type="ORF">UU29_C0003G0028</name>
</gene>
<dbReference type="Proteomes" id="UP000034601">
    <property type="component" value="Unassembled WGS sequence"/>
</dbReference>
<keyword evidence="4 6" id="KW-0689">Ribosomal protein</keyword>
<evidence type="ECO:0000256" key="6">
    <source>
        <dbReference type="RuleBase" id="RU000659"/>
    </source>
</evidence>
<dbReference type="PANTHER" id="PTHR36427">
    <property type="entry name" value="54S RIBOSOMAL PROTEIN L1, MITOCHONDRIAL"/>
    <property type="match status" value="1"/>
</dbReference>
<evidence type="ECO:0000256" key="3">
    <source>
        <dbReference type="ARBA" id="ARBA00022845"/>
    </source>
</evidence>
<dbReference type="AlphaFoldDB" id="A0A0G0U8S3"/>
<organism evidence="8 9">
    <name type="scientific">Candidatus Daviesbacteria bacterium GW2011_GWA2_40_9</name>
    <dbReference type="NCBI Taxonomy" id="1618424"/>
    <lineage>
        <taxon>Bacteria</taxon>
        <taxon>Candidatus Daviesiibacteriota</taxon>
    </lineage>
</organism>
<dbReference type="InterPro" id="IPR023674">
    <property type="entry name" value="Ribosomal_uL1-like"/>
</dbReference>
<dbReference type="CDD" id="cd00403">
    <property type="entry name" value="Ribosomal_L1"/>
    <property type="match status" value="1"/>
</dbReference>
<dbReference type="GO" id="GO:0003723">
    <property type="term" value="F:RNA binding"/>
    <property type="evidence" value="ECO:0007669"/>
    <property type="project" value="InterPro"/>
</dbReference>
<dbReference type="GO" id="GO:0015934">
    <property type="term" value="C:large ribosomal subunit"/>
    <property type="evidence" value="ECO:0007669"/>
    <property type="project" value="InterPro"/>
</dbReference>
<dbReference type="InterPro" id="IPR016095">
    <property type="entry name" value="Ribosomal_uL1_3-a/b-sand"/>
</dbReference>
<proteinExistence type="inferred from homology"/>
<dbReference type="PANTHER" id="PTHR36427:SF3">
    <property type="entry name" value="LARGE RIBOSOMAL SUBUNIT PROTEIN UL1M"/>
    <property type="match status" value="1"/>
</dbReference>
<protein>
    <recommendedName>
        <fullName evidence="6">Ribosomal protein</fullName>
    </recommendedName>
</protein>
<sequence length="291" mass="32021">MGKTKIKTIDDSVKEEKKTKKSEKPSKVESVEKTIEQVRGDAEEGSRRLARTNVSEEDGRRDTAAAGPRTEADNKQAKQNKKSHGKKYQEKTQMVDQNQTYPLEEAIELAQQTSYTKFPGSLELHINTQFKNIKGTVSLPYTVGKQLTILAFGNHTKEAGADIVGTDETIDQIAKGKINFDAVVATPEWMPKLAKIAKVLGPRGLMPSPKNETVTENLTKAVSELRGGKTEYKTEANGQVIHLLIGKVNQPKEEVKANIKVLYNNIGRSKIKKITLSPTMGPGIKVNPASI</sequence>
<evidence type="ECO:0000256" key="7">
    <source>
        <dbReference type="SAM" id="MobiDB-lite"/>
    </source>
</evidence>
<dbReference type="Gene3D" id="3.30.190.20">
    <property type="match status" value="1"/>
</dbReference>
<dbReference type="PATRIC" id="fig|1618424.3.peg.176"/>
<evidence type="ECO:0000256" key="5">
    <source>
        <dbReference type="ARBA" id="ARBA00023274"/>
    </source>
</evidence>
<dbReference type="GO" id="GO:0003735">
    <property type="term" value="F:structural constituent of ribosome"/>
    <property type="evidence" value="ECO:0007669"/>
    <property type="project" value="InterPro"/>
</dbReference>
<dbReference type="SUPFAM" id="SSF56808">
    <property type="entry name" value="Ribosomal protein L1"/>
    <property type="match status" value="1"/>
</dbReference>
<comment type="similarity">
    <text evidence="1 6">Belongs to the universal ribosomal protein uL1 family.</text>
</comment>
<evidence type="ECO:0000256" key="2">
    <source>
        <dbReference type="ARBA" id="ARBA00022491"/>
    </source>
</evidence>
<evidence type="ECO:0000313" key="8">
    <source>
        <dbReference type="EMBL" id="KKR83626.1"/>
    </source>
</evidence>
<dbReference type="InterPro" id="IPR023673">
    <property type="entry name" value="Ribosomal_uL1_CS"/>
</dbReference>
<keyword evidence="2" id="KW-0678">Repressor</keyword>
<dbReference type="Gene3D" id="3.40.50.790">
    <property type="match status" value="1"/>
</dbReference>
<reference evidence="8 9" key="1">
    <citation type="journal article" date="2015" name="Nature">
        <title>rRNA introns, odd ribosomes, and small enigmatic genomes across a large radiation of phyla.</title>
        <authorList>
            <person name="Brown C.T."/>
            <person name="Hug L.A."/>
            <person name="Thomas B.C."/>
            <person name="Sharon I."/>
            <person name="Castelle C.J."/>
            <person name="Singh A."/>
            <person name="Wilkins M.J."/>
            <person name="Williams K.H."/>
            <person name="Banfield J.F."/>
        </authorList>
    </citation>
    <scope>NUCLEOTIDE SEQUENCE [LARGE SCALE GENOMIC DNA]</scope>
</reference>
<feature type="region of interest" description="Disordered" evidence="7">
    <location>
        <begin position="1"/>
        <end position="95"/>
    </location>
</feature>
<keyword evidence="3" id="KW-0810">Translation regulation</keyword>
<dbReference type="GO" id="GO:0006412">
    <property type="term" value="P:translation"/>
    <property type="evidence" value="ECO:0007669"/>
    <property type="project" value="InterPro"/>
</dbReference>
<dbReference type="Pfam" id="PF00687">
    <property type="entry name" value="Ribosomal_L1"/>
    <property type="match status" value="1"/>
</dbReference>
<evidence type="ECO:0000313" key="9">
    <source>
        <dbReference type="Proteomes" id="UP000034601"/>
    </source>
</evidence>
<accession>A0A0G0U8S3</accession>
<evidence type="ECO:0000256" key="4">
    <source>
        <dbReference type="ARBA" id="ARBA00022980"/>
    </source>
</evidence>
<dbReference type="FunFam" id="3.40.50.790:FF:000001">
    <property type="entry name" value="50S ribosomal protein L1"/>
    <property type="match status" value="1"/>
</dbReference>
<comment type="caution">
    <text evidence="8">The sequence shown here is derived from an EMBL/GenBank/DDBJ whole genome shotgun (WGS) entry which is preliminary data.</text>
</comment>
<keyword evidence="5 6" id="KW-0687">Ribonucleoprotein</keyword>
<name>A0A0G0U8S3_9BACT</name>
<feature type="compositionally biased region" description="Basic and acidic residues" evidence="7">
    <location>
        <begin position="7"/>
        <end position="47"/>
    </location>
</feature>